<dbReference type="Proteomes" id="UP000072578">
    <property type="component" value="Unassembled WGS sequence"/>
</dbReference>
<protein>
    <submittedName>
        <fullName evidence="2">Mobile element protein</fullName>
    </submittedName>
</protein>
<dbReference type="AlphaFoldDB" id="A0A139RFZ3"/>
<accession>A0A139RFZ3</accession>
<dbReference type="InterPro" id="IPR008490">
    <property type="entry name" value="Transposase_InsH_N"/>
</dbReference>
<comment type="caution">
    <text evidence="2">The sequence shown here is derived from an EMBL/GenBank/DDBJ whole genome shotgun (WGS) entry which is preliminary data.</text>
</comment>
<feature type="domain" description="Transposase InsH N-terminal" evidence="1">
    <location>
        <begin position="12"/>
        <end position="51"/>
    </location>
</feature>
<dbReference type="Pfam" id="PF05598">
    <property type="entry name" value="DUF772"/>
    <property type="match status" value="1"/>
</dbReference>
<organism evidence="2 3">
    <name type="scientific">Streptococcus infantis</name>
    <dbReference type="NCBI Taxonomy" id="68892"/>
    <lineage>
        <taxon>Bacteria</taxon>
        <taxon>Bacillati</taxon>
        <taxon>Bacillota</taxon>
        <taxon>Bacilli</taxon>
        <taxon>Lactobacillales</taxon>
        <taxon>Streptococcaceae</taxon>
        <taxon>Streptococcus</taxon>
    </lineage>
</organism>
<evidence type="ECO:0000259" key="1">
    <source>
        <dbReference type="Pfam" id="PF05598"/>
    </source>
</evidence>
<sequence>MISLFVDSIPSQVLLEKTSYTGRPAFHPAMLMKMTLFAYARQVFSGCKIVQMNE</sequence>
<name>A0A139RFZ3_9STRE</name>
<evidence type="ECO:0000313" key="3">
    <source>
        <dbReference type="Proteomes" id="UP000072578"/>
    </source>
</evidence>
<reference evidence="2 3" key="1">
    <citation type="submission" date="2016-01" db="EMBL/GenBank/DDBJ databases">
        <title>Highly variable Streptococcus oralis are common among viridans streptococci isolated from primates.</title>
        <authorList>
            <person name="Denapaite D."/>
            <person name="Rieger M."/>
            <person name="Koendgen S."/>
            <person name="Brueckner R."/>
            <person name="Ochigava I."/>
            <person name="Kappeler P."/>
            <person name="Maetz-Rensing K."/>
            <person name="Leendertz F."/>
            <person name="Hakenbeck R."/>
        </authorList>
    </citation>
    <scope>NUCLEOTIDE SEQUENCE [LARGE SCALE GENOMIC DNA]</scope>
    <source>
        <strain evidence="2 3">DD18</strain>
    </source>
</reference>
<proteinExistence type="predicted"/>
<dbReference type="EMBL" id="LQZF01000096">
    <property type="protein sequence ID" value="KXU13618.1"/>
    <property type="molecule type" value="Genomic_DNA"/>
</dbReference>
<gene>
    <name evidence="2" type="ORF">SINDD18_00793</name>
</gene>
<evidence type="ECO:0000313" key="2">
    <source>
        <dbReference type="EMBL" id="KXU13618.1"/>
    </source>
</evidence>
<dbReference type="PATRIC" id="fig|68892.8.peg.891"/>